<dbReference type="Pfam" id="PF00168">
    <property type="entry name" value="C2"/>
    <property type="match status" value="1"/>
</dbReference>
<feature type="domain" description="C2" evidence="1">
    <location>
        <begin position="1"/>
        <end position="106"/>
    </location>
</feature>
<dbReference type="PANTHER" id="PTHR32246">
    <property type="entry name" value="INGRESSION PROTEIN FIC1"/>
    <property type="match status" value="1"/>
</dbReference>
<reference evidence="2" key="1">
    <citation type="submission" date="2018-02" db="EMBL/GenBank/DDBJ databases">
        <authorList>
            <person name="Cohen D.B."/>
            <person name="Kent A.D."/>
        </authorList>
    </citation>
    <scope>NUCLEOTIDE SEQUENCE</scope>
</reference>
<accession>A0A2N9EXZ2</accession>
<dbReference type="Gene3D" id="2.60.40.150">
    <property type="entry name" value="C2 domain"/>
    <property type="match status" value="1"/>
</dbReference>
<name>A0A2N9EXZ2_FAGSY</name>
<dbReference type="GO" id="GO:0006952">
    <property type="term" value="P:defense response"/>
    <property type="evidence" value="ECO:0007669"/>
    <property type="project" value="InterPro"/>
</dbReference>
<gene>
    <name evidence="2" type="ORF">FSB_LOCUS7597</name>
</gene>
<dbReference type="SMART" id="SM00239">
    <property type="entry name" value="C2"/>
    <property type="match status" value="1"/>
</dbReference>
<dbReference type="AlphaFoldDB" id="A0A2N9EXZ2"/>
<dbReference type="InterPro" id="IPR035892">
    <property type="entry name" value="C2_domain_sf"/>
</dbReference>
<dbReference type="InterPro" id="IPR000008">
    <property type="entry name" value="C2_dom"/>
</dbReference>
<sequence length="335" mass="37831">MSRPQLLEINLVSAQDLEPVSKIMHTYAVAWLHPDHKLLTRIDQEGQTSPTWNEKFLFRVDNNFLKADNSAVMIEIYASSWLRDILIGTVRVLISNLLPPTKAKWKMRIVPFHVRRPSGRPQGILNVGVTLLDSNMRNMPVYKELAQSAIGYWDLMDVKGQKKNDSDSSSTSNNNSIQSHLQRSLSELSSFISDKYVAEMNSIDDVDLESLKKGKNVVSRRLPVRSSVESSLVDDWVTEDTSAEGLKSKIARWRFELPPPIYDSSYAKFGWRPRQSNRHARRHSTGGGLFSCFGKAYGFKCAISCGGVGSRSKKKMDDANIDLLSQTEIVDESFM</sequence>
<evidence type="ECO:0000313" key="2">
    <source>
        <dbReference type="EMBL" id="SPC79715.1"/>
    </source>
</evidence>
<dbReference type="PANTHER" id="PTHR32246:SF157">
    <property type="entry name" value="C2 DOMAIN-CONTAINING PROTEIN"/>
    <property type="match status" value="1"/>
</dbReference>
<organism evidence="2">
    <name type="scientific">Fagus sylvatica</name>
    <name type="common">Beechnut</name>
    <dbReference type="NCBI Taxonomy" id="28930"/>
    <lineage>
        <taxon>Eukaryota</taxon>
        <taxon>Viridiplantae</taxon>
        <taxon>Streptophyta</taxon>
        <taxon>Embryophyta</taxon>
        <taxon>Tracheophyta</taxon>
        <taxon>Spermatophyta</taxon>
        <taxon>Magnoliopsida</taxon>
        <taxon>eudicotyledons</taxon>
        <taxon>Gunneridae</taxon>
        <taxon>Pentapetalae</taxon>
        <taxon>rosids</taxon>
        <taxon>fabids</taxon>
        <taxon>Fagales</taxon>
        <taxon>Fagaceae</taxon>
        <taxon>Fagus</taxon>
    </lineage>
</organism>
<evidence type="ECO:0000259" key="1">
    <source>
        <dbReference type="PROSITE" id="PS50004"/>
    </source>
</evidence>
<protein>
    <recommendedName>
        <fullName evidence="1">C2 domain-containing protein</fullName>
    </recommendedName>
</protein>
<dbReference type="InterPro" id="IPR044750">
    <property type="entry name" value="C2_SRC2/BAP"/>
</dbReference>
<dbReference type="SUPFAM" id="SSF49562">
    <property type="entry name" value="C2 domain (Calcium/lipid-binding domain, CaLB)"/>
    <property type="match status" value="1"/>
</dbReference>
<dbReference type="EMBL" id="OIVN01000408">
    <property type="protein sequence ID" value="SPC79715.1"/>
    <property type="molecule type" value="Genomic_DNA"/>
</dbReference>
<dbReference type="CDD" id="cd04051">
    <property type="entry name" value="C2_SRC2_like"/>
    <property type="match status" value="1"/>
</dbReference>
<dbReference type="PROSITE" id="PS50004">
    <property type="entry name" value="C2"/>
    <property type="match status" value="1"/>
</dbReference>
<proteinExistence type="predicted"/>